<feature type="domain" description="Endonuclease/exonuclease/phosphatase" evidence="1">
    <location>
        <begin position="30"/>
        <end position="347"/>
    </location>
</feature>
<reference evidence="3" key="1">
    <citation type="submission" date="2014-09" db="EMBL/GenBank/DDBJ databases">
        <authorList>
            <person name="Sharma Rahul"/>
            <person name="Thines Marco"/>
        </authorList>
    </citation>
    <scope>NUCLEOTIDE SEQUENCE [LARGE SCALE GENOMIC DNA]</scope>
</reference>
<protein>
    <submittedName>
        <fullName evidence="2">Glucose-repressible alcohol dehydrogenase transcriptional effector CCR4 and related proteins</fullName>
    </submittedName>
</protein>
<dbReference type="OrthoDB" id="428734at2759"/>
<dbReference type="Gene3D" id="3.60.10.10">
    <property type="entry name" value="Endonuclease/exonuclease/phosphatase"/>
    <property type="match status" value="1"/>
</dbReference>
<dbReference type="InterPro" id="IPR050410">
    <property type="entry name" value="CCR4/nocturin_mRNA_transcr"/>
</dbReference>
<dbReference type="PANTHER" id="PTHR12121:SF34">
    <property type="entry name" value="PROTEIN ANGEL"/>
    <property type="match status" value="1"/>
</dbReference>
<dbReference type="AlphaFoldDB" id="A0A0P1B4G9"/>
<sequence>MAHSLRPFVPVEKDVVNMVELQALDKVSVLTYNILSQMGARRLQRKGRNYVKTAILNIQKRRERLLREILAYDTDLICLQEVDEYDDWWVTELAIAGYDSIYATAAASDSTLVMKKLDEGLVIAFKTSLFQLLKSTEIHLNEICTNIVNENVAARAKQGKLALVVCLQPSETSTLPSALCIATTQLAAGATPELEHVRLLQTEYLCHQLSGFNADFQLPVILTGTFNAIPTSDVYHKIRRSRDRDQNSSIIYYEMMKSAYEEYSINSNEPEFTFSSDKFHGTIDYIFYSAQQFTPYQVLKLLTYEELKEAIEIKDTERIKHKSDDGHQDVTDCALGLLPNTHCPSDHLPLACIFAIQKQNLAVEWN</sequence>
<evidence type="ECO:0000313" key="2">
    <source>
        <dbReference type="EMBL" id="CEG49670.1"/>
    </source>
</evidence>
<dbReference type="PANTHER" id="PTHR12121">
    <property type="entry name" value="CARBON CATABOLITE REPRESSOR PROTEIN 4"/>
    <property type="match status" value="1"/>
</dbReference>
<proteinExistence type="predicted"/>
<dbReference type="GeneID" id="36402477"/>
<dbReference type="Proteomes" id="UP000054928">
    <property type="component" value="Unassembled WGS sequence"/>
</dbReference>
<dbReference type="Pfam" id="PF03372">
    <property type="entry name" value="Exo_endo_phos"/>
    <property type="match status" value="1"/>
</dbReference>
<dbReference type="InterPro" id="IPR036691">
    <property type="entry name" value="Endo/exonu/phosph_ase_sf"/>
</dbReference>
<organism evidence="2 3">
    <name type="scientific">Plasmopara halstedii</name>
    <name type="common">Downy mildew of sunflower</name>
    <dbReference type="NCBI Taxonomy" id="4781"/>
    <lineage>
        <taxon>Eukaryota</taxon>
        <taxon>Sar</taxon>
        <taxon>Stramenopiles</taxon>
        <taxon>Oomycota</taxon>
        <taxon>Peronosporomycetes</taxon>
        <taxon>Peronosporales</taxon>
        <taxon>Peronosporaceae</taxon>
        <taxon>Plasmopara</taxon>
    </lineage>
</organism>
<name>A0A0P1B4G9_PLAHL</name>
<dbReference type="SUPFAM" id="SSF56219">
    <property type="entry name" value="DNase I-like"/>
    <property type="match status" value="1"/>
</dbReference>
<dbReference type="RefSeq" id="XP_024586039.1">
    <property type="nucleotide sequence ID" value="XM_024720884.1"/>
</dbReference>
<dbReference type="EMBL" id="CCYD01003090">
    <property type="protein sequence ID" value="CEG49670.1"/>
    <property type="molecule type" value="Genomic_DNA"/>
</dbReference>
<evidence type="ECO:0000259" key="1">
    <source>
        <dbReference type="Pfam" id="PF03372"/>
    </source>
</evidence>
<dbReference type="STRING" id="4781.A0A0P1B4G9"/>
<accession>A0A0P1B4G9</accession>
<dbReference type="GO" id="GO:0000175">
    <property type="term" value="F:3'-5'-RNA exonuclease activity"/>
    <property type="evidence" value="ECO:0007669"/>
    <property type="project" value="TreeGrafter"/>
</dbReference>
<dbReference type="InterPro" id="IPR005135">
    <property type="entry name" value="Endo/exonuclease/phosphatase"/>
</dbReference>
<evidence type="ECO:0000313" key="3">
    <source>
        <dbReference type="Proteomes" id="UP000054928"/>
    </source>
</evidence>
<keyword evidence="3" id="KW-1185">Reference proteome</keyword>